<dbReference type="Proteomes" id="UP000237682">
    <property type="component" value="Unassembled WGS sequence"/>
</dbReference>
<proteinExistence type="predicted"/>
<accession>A0A2S9QJ48</accession>
<keyword evidence="3" id="KW-1185">Reference proteome</keyword>
<evidence type="ECO:0000313" key="2">
    <source>
        <dbReference type="EMBL" id="PRH89386.1"/>
    </source>
</evidence>
<dbReference type="Pfam" id="PF00691">
    <property type="entry name" value="OmpA"/>
    <property type="match status" value="1"/>
</dbReference>
<dbReference type="InterPro" id="IPR006665">
    <property type="entry name" value="OmpA-like"/>
</dbReference>
<organism evidence="2 3">
    <name type="scientific">Labrys okinawensis</name>
    <dbReference type="NCBI Taxonomy" id="346911"/>
    <lineage>
        <taxon>Bacteria</taxon>
        <taxon>Pseudomonadati</taxon>
        <taxon>Pseudomonadota</taxon>
        <taxon>Alphaproteobacteria</taxon>
        <taxon>Hyphomicrobiales</taxon>
        <taxon>Xanthobacteraceae</taxon>
        <taxon>Labrys</taxon>
    </lineage>
</organism>
<sequence>MTDQYIPGVWSTRYEQLSAPERDYVAGEADRRFRARTGISRKLDPKADHNLVVQWLRIRDEVLAQLSGKGPGNANKTGDGLALWLPAPMKNFAFFLLYNYDVGSDAPKPLHLKAIDGVMRLFLKANAELRIGVEGHASRTGGERYDNSGLSERRAANIDKYLRKLAGSSAKFFTSGGSGAKQQVSANPFYRDTWPHLESLDEDERDRSVVVTFQWQPPGILDALDQPNIDWDKAFDHAAPYAAFAYVSTMGLKIASDNLSPIQLGGVPVPWNPYTGWPTSWTTGNPDADQVMQAMGKMMIDNIEAAAARKGYKITRDDIIRHYQDWLKNPKNKWVNP</sequence>
<feature type="domain" description="OmpA-like" evidence="1">
    <location>
        <begin position="122"/>
        <end position="186"/>
    </location>
</feature>
<dbReference type="InterPro" id="IPR036737">
    <property type="entry name" value="OmpA-like_sf"/>
</dbReference>
<evidence type="ECO:0000259" key="1">
    <source>
        <dbReference type="Pfam" id="PF00691"/>
    </source>
</evidence>
<evidence type="ECO:0000313" key="3">
    <source>
        <dbReference type="Proteomes" id="UP000237682"/>
    </source>
</evidence>
<dbReference type="RefSeq" id="WP_105860348.1">
    <property type="nucleotide sequence ID" value="NZ_PUEJ01000001.1"/>
</dbReference>
<comment type="caution">
    <text evidence="2">The sequence shown here is derived from an EMBL/GenBank/DDBJ whole genome shotgun (WGS) entry which is preliminary data.</text>
</comment>
<dbReference type="AlphaFoldDB" id="A0A2S9QJ48"/>
<dbReference type="EMBL" id="PUEJ01000001">
    <property type="protein sequence ID" value="PRH89386.1"/>
    <property type="molecule type" value="Genomic_DNA"/>
</dbReference>
<name>A0A2S9QJ48_9HYPH</name>
<dbReference type="Gene3D" id="3.30.1330.60">
    <property type="entry name" value="OmpA-like domain"/>
    <property type="match status" value="1"/>
</dbReference>
<dbReference type="OrthoDB" id="9809164at2"/>
<gene>
    <name evidence="2" type="ORF">C5L14_02025</name>
</gene>
<dbReference type="SUPFAM" id="SSF103088">
    <property type="entry name" value="OmpA-like"/>
    <property type="match status" value="1"/>
</dbReference>
<protein>
    <recommendedName>
        <fullName evidence="1">OmpA-like domain-containing protein</fullName>
    </recommendedName>
</protein>
<reference evidence="2 3" key="1">
    <citation type="submission" date="2018-02" db="EMBL/GenBank/DDBJ databases">
        <title>Whole genome sequencing of endophytic bacterium.</title>
        <authorList>
            <person name="Eedara R."/>
            <person name="Podile A.R."/>
        </authorList>
    </citation>
    <scope>NUCLEOTIDE SEQUENCE [LARGE SCALE GENOMIC DNA]</scope>
    <source>
        <strain evidence="2 3">RP1T</strain>
    </source>
</reference>